<evidence type="ECO:0000256" key="5">
    <source>
        <dbReference type="SAM" id="MobiDB-lite"/>
    </source>
</evidence>
<dbReference type="SMART" id="SM01417">
    <property type="entry name" value="Solute_trans_a"/>
    <property type="match status" value="1"/>
</dbReference>
<feature type="region of interest" description="Disordered" evidence="5">
    <location>
        <begin position="351"/>
        <end position="394"/>
    </location>
</feature>
<evidence type="ECO:0000313" key="8">
    <source>
        <dbReference type="Proteomes" id="UP000076798"/>
    </source>
</evidence>
<dbReference type="EMBL" id="KV428242">
    <property type="protein sequence ID" value="KZT33422.1"/>
    <property type="molecule type" value="Genomic_DNA"/>
</dbReference>
<name>A0A165YN25_9AGAM</name>
<feature type="compositionally biased region" description="Polar residues" evidence="5">
    <location>
        <begin position="706"/>
        <end position="716"/>
    </location>
</feature>
<feature type="transmembrane region" description="Helical" evidence="6">
    <location>
        <begin position="244"/>
        <end position="264"/>
    </location>
</feature>
<feature type="compositionally biased region" description="Basic residues" evidence="5">
    <location>
        <begin position="731"/>
        <end position="742"/>
    </location>
</feature>
<feature type="transmembrane region" description="Helical" evidence="6">
    <location>
        <begin position="100"/>
        <end position="120"/>
    </location>
</feature>
<evidence type="ECO:0000256" key="3">
    <source>
        <dbReference type="ARBA" id="ARBA00022989"/>
    </source>
</evidence>
<keyword evidence="8" id="KW-1185">Reference proteome</keyword>
<feature type="transmembrane region" description="Helical" evidence="6">
    <location>
        <begin position="170"/>
        <end position="189"/>
    </location>
</feature>
<feature type="compositionally biased region" description="Acidic residues" evidence="5">
    <location>
        <begin position="647"/>
        <end position="664"/>
    </location>
</feature>
<feature type="transmembrane region" description="Helical" evidence="6">
    <location>
        <begin position="201"/>
        <end position="223"/>
    </location>
</feature>
<dbReference type="InterPro" id="IPR005178">
    <property type="entry name" value="Ostalpha/TMEM184C"/>
</dbReference>
<evidence type="ECO:0000313" key="7">
    <source>
        <dbReference type="EMBL" id="KZT33422.1"/>
    </source>
</evidence>
<feature type="transmembrane region" description="Helical" evidence="6">
    <location>
        <begin position="37"/>
        <end position="61"/>
    </location>
</feature>
<feature type="transmembrane region" description="Helical" evidence="6">
    <location>
        <begin position="73"/>
        <end position="94"/>
    </location>
</feature>
<keyword evidence="2 6" id="KW-0812">Transmembrane</keyword>
<dbReference type="GO" id="GO:0016020">
    <property type="term" value="C:membrane"/>
    <property type="evidence" value="ECO:0007669"/>
    <property type="project" value="UniProtKB-SubCell"/>
</dbReference>
<feature type="compositionally biased region" description="Low complexity" evidence="5">
    <location>
        <begin position="695"/>
        <end position="705"/>
    </location>
</feature>
<dbReference type="AlphaFoldDB" id="A0A165YN25"/>
<dbReference type="PANTHER" id="PTHR23423">
    <property type="entry name" value="ORGANIC SOLUTE TRANSPORTER-RELATED"/>
    <property type="match status" value="1"/>
</dbReference>
<evidence type="ECO:0000256" key="6">
    <source>
        <dbReference type="SAM" id="Phobius"/>
    </source>
</evidence>
<feature type="region of interest" description="Disordered" evidence="5">
    <location>
        <begin position="591"/>
        <end position="764"/>
    </location>
</feature>
<feature type="region of interest" description="Disordered" evidence="5">
    <location>
        <begin position="456"/>
        <end position="577"/>
    </location>
</feature>
<feature type="compositionally biased region" description="Polar residues" evidence="5">
    <location>
        <begin position="511"/>
        <end position="522"/>
    </location>
</feature>
<dbReference type="STRING" id="1314776.A0A165YN25"/>
<accession>A0A165YN25</accession>
<keyword evidence="4 6" id="KW-0472">Membrane</keyword>
<reference evidence="7 8" key="1">
    <citation type="journal article" date="2016" name="Mol. Biol. Evol.">
        <title>Comparative Genomics of Early-Diverging Mushroom-Forming Fungi Provides Insights into the Origins of Lignocellulose Decay Capabilities.</title>
        <authorList>
            <person name="Nagy L.G."/>
            <person name="Riley R."/>
            <person name="Tritt A."/>
            <person name="Adam C."/>
            <person name="Daum C."/>
            <person name="Floudas D."/>
            <person name="Sun H."/>
            <person name="Yadav J.S."/>
            <person name="Pangilinan J."/>
            <person name="Larsson K.H."/>
            <person name="Matsuura K."/>
            <person name="Barry K."/>
            <person name="Labutti K."/>
            <person name="Kuo R."/>
            <person name="Ohm R.A."/>
            <person name="Bhattacharya S.S."/>
            <person name="Shirouzu T."/>
            <person name="Yoshinaga Y."/>
            <person name="Martin F.M."/>
            <person name="Grigoriev I.V."/>
            <person name="Hibbett D.S."/>
        </authorList>
    </citation>
    <scope>NUCLEOTIDE SEQUENCE [LARGE SCALE GENOMIC DNA]</scope>
    <source>
        <strain evidence="7 8">HHB10207 ss-3</strain>
    </source>
</reference>
<protein>
    <submittedName>
        <fullName evidence="7">DUF300-domain-containing protein</fullName>
    </submittedName>
</protein>
<comment type="subcellular location">
    <subcellularLocation>
        <location evidence="1">Membrane</location>
        <topology evidence="1">Multi-pass membrane protein</topology>
    </subcellularLocation>
</comment>
<evidence type="ECO:0000256" key="4">
    <source>
        <dbReference type="ARBA" id="ARBA00023136"/>
    </source>
</evidence>
<dbReference type="OrthoDB" id="5348404at2759"/>
<evidence type="ECO:0000256" key="2">
    <source>
        <dbReference type="ARBA" id="ARBA00022692"/>
    </source>
</evidence>
<dbReference type="Proteomes" id="UP000076798">
    <property type="component" value="Unassembled WGS sequence"/>
</dbReference>
<dbReference type="Pfam" id="PF03619">
    <property type="entry name" value="Solute_trans_a"/>
    <property type="match status" value="1"/>
</dbReference>
<organism evidence="7 8">
    <name type="scientific">Sistotremastrum suecicum HHB10207 ss-3</name>
    <dbReference type="NCBI Taxonomy" id="1314776"/>
    <lineage>
        <taxon>Eukaryota</taxon>
        <taxon>Fungi</taxon>
        <taxon>Dikarya</taxon>
        <taxon>Basidiomycota</taxon>
        <taxon>Agaricomycotina</taxon>
        <taxon>Agaricomycetes</taxon>
        <taxon>Sistotremastrales</taxon>
        <taxon>Sistotremastraceae</taxon>
        <taxon>Sistotremastrum</taxon>
    </lineage>
</organism>
<feature type="compositionally biased region" description="Basic and acidic residues" evidence="5">
    <location>
        <begin position="358"/>
        <end position="392"/>
    </location>
</feature>
<gene>
    <name evidence="7" type="ORF">SISSUDRAFT_1122887</name>
</gene>
<feature type="compositionally biased region" description="Polar residues" evidence="5">
    <location>
        <begin position="530"/>
        <end position="563"/>
    </location>
</feature>
<evidence type="ECO:0000256" key="1">
    <source>
        <dbReference type="ARBA" id="ARBA00004141"/>
    </source>
</evidence>
<proteinExistence type="predicted"/>
<sequence length="764" mass="85967">MNDTSADASDRCFQVRAASKSPPLIQNGVFVLQTHHIGWIISGIFSLVATAVSFYLIYHHLSSYTKKRQQRYIVRILLMVPIYANVSLLSYILWNHSTPIILIRDCYEAFVLTAFFYLLLQYLAPSTAEQNDIFRSMKIKDWVFPFGRVSWKPDGLYFLQLMKWGVLQYCLLRPLTTVIAVTLNTMGLYCDDSWSPAWGHLYITIIVSLSVTVAMYCLIQLYVQISEPIKEHKPMLKLVSIKAVVFLTFWQSVIISGFSVIGLIKDTQYMTADDINIGIECLLETFEMMIFAFIHLRAFSYAPYTPSSSSPSIKRYTRLRALGHTLDPRETIRECRDGVVYMVHRIRGGGDESFGSGGREKDGEGRERLTAPRNRDRDLEGEGMRGGGKVDEEGYEDVGVGAREYGGRAYGGWDEEHGHGHEEVNEEIDFDLDLDLGARPLTLENVHSHNTFLHFQTQTQTQSPPPLDRSSVPSPTRMQMHMPVPHPHPHPQQVLNLDEDYYSSPSPSPPRTQSFPSNSHSTPHPKSHSLSKPDSASSTQQTQPLHRNHSITHPPTLSKSHLNTALDDPPPRSNLEVYRIVRGPELRRMYSESEGADDGGGGLRVADTSASANGSMGAGSGRSEIAYTRASHVYPDEQDGYGNGEHELEDGEEDEEEEYEEEEEYVRPPMHRSIGSYPDYTHFIRNRDRPPRAQPPSHSSSLSSPFENTDTNTSLSGGYPLVLQPALGGGRGRRHSRHRKMGRERQSLAIPTPLSPVPSSSYHF</sequence>
<keyword evidence="3 6" id="KW-1133">Transmembrane helix</keyword>